<dbReference type="Gene3D" id="3.40.50.300">
    <property type="entry name" value="P-loop containing nucleotide triphosphate hydrolases"/>
    <property type="match status" value="1"/>
</dbReference>
<dbReference type="FunFam" id="3.40.50.300:FF:001091">
    <property type="entry name" value="Probable disease resistance protein At1g61300"/>
    <property type="match status" value="1"/>
</dbReference>
<dbReference type="InterPro" id="IPR056789">
    <property type="entry name" value="LRR_R13L1-DRL21"/>
</dbReference>
<name>A0AAV8DS77_9POAL</name>
<feature type="domain" description="Disease resistance R13L4/SHOC-2-like LRR" evidence="12">
    <location>
        <begin position="697"/>
        <end position="760"/>
    </location>
</feature>
<accession>A0AAV8DS77</accession>
<feature type="chain" id="PRO_5043877276" evidence="8">
    <location>
        <begin position="20"/>
        <end position="1128"/>
    </location>
</feature>
<dbReference type="SUPFAM" id="SSF52058">
    <property type="entry name" value="L domain-like"/>
    <property type="match status" value="1"/>
</dbReference>
<dbReference type="Gene3D" id="3.80.10.10">
    <property type="entry name" value="Ribonuclease Inhibitor"/>
    <property type="match status" value="2"/>
</dbReference>
<dbReference type="Pfam" id="PF00931">
    <property type="entry name" value="NB-ARC"/>
    <property type="match status" value="1"/>
</dbReference>
<evidence type="ECO:0000256" key="8">
    <source>
        <dbReference type="SAM" id="SignalP"/>
    </source>
</evidence>
<feature type="domain" description="NB-ARC" evidence="9">
    <location>
        <begin position="189"/>
        <end position="358"/>
    </location>
</feature>
<feature type="domain" description="Disease resistance N-terminal" evidence="10">
    <location>
        <begin position="42"/>
        <end position="110"/>
    </location>
</feature>
<keyword evidence="15" id="KW-1185">Reference proteome</keyword>
<dbReference type="GO" id="GO:0005524">
    <property type="term" value="F:ATP binding"/>
    <property type="evidence" value="ECO:0007669"/>
    <property type="project" value="UniProtKB-KW"/>
</dbReference>
<dbReference type="Gene3D" id="1.10.8.430">
    <property type="entry name" value="Helical domain of apoptotic protease-activating factors"/>
    <property type="match status" value="1"/>
</dbReference>
<evidence type="ECO:0000256" key="5">
    <source>
        <dbReference type="ARBA" id="ARBA00022821"/>
    </source>
</evidence>
<dbReference type="PANTHER" id="PTHR36766">
    <property type="entry name" value="PLANT BROAD-SPECTRUM MILDEW RESISTANCE PROTEIN RPW8"/>
    <property type="match status" value="1"/>
</dbReference>
<dbReference type="Proteomes" id="UP001140206">
    <property type="component" value="Chromosome 3"/>
</dbReference>
<dbReference type="SUPFAM" id="SSF52540">
    <property type="entry name" value="P-loop containing nucleoside triphosphate hydrolases"/>
    <property type="match status" value="1"/>
</dbReference>
<sequence length="1128" mass="129299">MAGLGAYALISSLINLVATLLPEVKNTFFAPSSSSSAQAPDARAVEADLGRMERMLKRIKATLYDAEERNIQDQSVRLWLKEIRELGHEAEYVLEEYMYEVYRAQVEARKASEQNPIKGGHNLTGVNSVQIPYDMIDRIRVIKSRFEEIENDRKALCLREEDAPRRKKMRHTPSPISPFIEQKILFGREKEKKNITDSLLIDEEGFSVLPLVGKGGIGKTTVAQLVYNDERVKNSFDMVGWVCVSNDFRFERIIQNVIESLTKTGCNMKSSSVLMEELGKIVRGKKIFLVLDDVWNEEKRLWEPLRMTLMQATKASILVTTRNISVARIIQTMEPLQLEYLSYDNCWLLFSHYAIQGNDPSNKEELLEIGKKIVKKCNGLPLAVKSIASLLGHEKELQSWVEIFQSNLWESEAGDEVLAPLQISYERLPLYLKPCLLLCSMFPKDHEYSMNLMSRLWIANGYIESNGRKPIEEVAADYTKELYERSFFDHYNIKLDEYFLPIDTTFKLHDIVHHLALLNSENTCCSAGEGEEPFISKEVCHLYLSKESWELPEHLSSKCIPFVQTLIMRSLWNIGNESQIKFSLNLNNLLKAERLRVLDLEYTNALPFSLGNMKHLRYLCLGGAIVKQVTPQSIFSCYSLQILIIDLWWHHMELHGIENLINLEIFKLYIGGLSVQLPESMGLLKRLRVLEIMGDRGTENFNLPKCIGNLVELNKLVISGTNLTELPNSICGLTNLKELIIQTSLKALPKDFGNLTNLQFFFLEKLFCHIPLSCGKLIPSCTLNVRNLMVQPESCHGAVGWLKEFSDLKGALLISDIQYITSIDDVRHANLISMRNLETLSLIWDERDYGQSFFLTDKVSLWNVLQDHLDAPEEYLSKMGILEISIGSPKNCKHLRRKDEDILENFQPHHNLKNLQITFYHGWEFPRWIGDPLSCSSLVKFLIKDCPFITSLPLGNVLTLKHLYIYECSRLPHLKRESLPSLLTHLTIGNCTSLVEVSPPFLLKHLSIHGCSSLVKVALVESLAELEISLCDLLESLSTIHLKMLETASESSEFACDYCYFKPSNELKRFPALKNMKIKFCPRLVIRANQVVLEEDCEVYIYCCENLRDWCCEHNYTDEYFTRPGVKK</sequence>
<keyword evidence="3" id="KW-0677">Repeat</keyword>
<dbReference type="AlphaFoldDB" id="A0AAV8DS77"/>
<dbReference type="Pfam" id="PF25019">
    <property type="entry name" value="LRR_R13L1-DRL21"/>
    <property type="match status" value="1"/>
</dbReference>
<keyword evidence="2" id="KW-0433">Leucine-rich repeat</keyword>
<evidence type="ECO:0000256" key="1">
    <source>
        <dbReference type="ARBA" id="ARBA00008894"/>
    </source>
</evidence>
<keyword evidence="8" id="KW-0732">Signal</keyword>
<keyword evidence="6" id="KW-0067">ATP-binding</keyword>
<evidence type="ECO:0000256" key="3">
    <source>
        <dbReference type="ARBA" id="ARBA00022737"/>
    </source>
</evidence>
<dbReference type="InterPro" id="IPR032675">
    <property type="entry name" value="LRR_dom_sf"/>
</dbReference>
<dbReference type="Gene3D" id="1.20.5.4130">
    <property type="match status" value="1"/>
</dbReference>
<dbReference type="InterPro" id="IPR055414">
    <property type="entry name" value="LRR_R13L4/SHOC2-like"/>
</dbReference>
<protein>
    <submittedName>
        <fullName evidence="14">CC-NBS-LRR disease resistance protein</fullName>
    </submittedName>
</protein>
<feature type="signal peptide" evidence="8">
    <location>
        <begin position="1"/>
        <end position="19"/>
    </location>
</feature>
<dbReference type="Pfam" id="PF18052">
    <property type="entry name" value="Rx_N"/>
    <property type="match status" value="1"/>
</dbReference>
<dbReference type="PRINTS" id="PR00364">
    <property type="entry name" value="DISEASERSIST"/>
</dbReference>
<evidence type="ECO:0000259" key="9">
    <source>
        <dbReference type="Pfam" id="PF00931"/>
    </source>
</evidence>
<evidence type="ECO:0000259" key="13">
    <source>
        <dbReference type="Pfam" id="PF25019"/>
    </source>
</evidence>
<proteinExistence type="inferred from homology"/>
<keyword evidence="5" id="KW-0611">Plant defense</keyword>
<reference evidence="14" key="1">
    <citation type="submission" date="2022-08" db="EMBL/GenBank/DDBJ databases">
        <authorList>
            <person name="Marques A."/>
        </authorList>
    </citation>
    <scope>NUCLEOTIDE SEQUENCE</scope>
    <source>
        <strain evidence="14">RhyPub2mFocal</strain>
        <tissue evidence="14">Leaves</tissue>
    </source>
</reference>
<dbReference type="InterPro" id="IPR041118">
    <property type="entry name" value="Rx_N"/>
</dbReference>
<comment type="similarity">
    <text evidence="1">Belongs to the disease resistance NB-LRR family.</text>
</comment>
<dbReference type="SUPFAM" id="SSF52047">
    <property type="entry name" value="RNI-like"/>
    <property type="match status" value="1"/>
</dbReference>
<dbReference type="Pfam" id="PF23559">
    <property type="entry name" value="WHD_DRP"/>
    <property type="match status" value="1"/>
</dbReference>
<evidence type="ECO:0000259" key="11">
    <source>
        <dbReference type="Pfam" id="PF23559"/>
    </source>
</evidence>
<evidence type="ECO:0000256" key="7">
    <source>
        <dbReference type="SAM" id="Coils"/>
    </source>
</evidence>
<dbReference type="InterPro" id="IPR027417">
    <property type="entry name" value="P-loop_NTPase"/>
</dbReference>
<dbReference type="InterPro" id="IPR042197">
    <property type="entry name" value="Apaf_helical"/>
</dbReference>
<dbReference type="Pfam" id="PF23598">
    <property type="entry name" value="LRR_14"/>
    <property type="match status" value="1"/>
</dbReference>
<dbReference type="InterPro" id="IPR058922">
    <property type="entry name" value="WHD_DRP"/>
</dbReference>
<dbReference type="GO" id="GO:0006952">
    <property type="term" value="P:defense response"/>
    <property type="evidence" value="ECO:0007669"/>
    <property type="project" value="UniProtKB-KW"/>
</dbReference>
<feature type="coiled-coil region" evidence="7">
    <location>
        <begin position="42"/>
        <end position="69"/>
    </location>
</feature>
<evidence type="ECO:0000313" key="14">
    <source>
        <dbReference type="EMBL" id="KAJ4770091.1"/>
    </source>
</evidence>
<evidence type="ECO:0000256" key="6">
    <source>
        <dbReference type="ARBA" id="ARBA00022840"/>
    </source>
</evidence>
<dbReference type="InterPro" id="IPR036388">
    <property type="entry name" value="WH-like_DNA-bd_sf"/>
</dbReference>
<evidence type="ECO:0000313" key="15">
    <source>
        <dbReference type="Proteomes" id="UP001140206"/>
    </source>
</evidence>
<evidence type="ECO:0000256" key="4">
    <source>
        <dbReference type="ARBA" id="ARBA00022741"/>
    </source>
</evidence>
<dbReference type="GO" id="GO:0043531">
    <property type="term" value="F:ADP binding"/>
    <property type="evidence" value="ECO:0007669"/>
    <property type="project" value="InterPro"/>
</dbReference>
<feature type="domain" description="R13L1/DRL21-like LRR repeat region" evidence="13">
    <location>
        <begin position="801"/>
        <end position="968"/>
    </location>
</feature>
<keyword evidence="7" id="KW-0175">Coiled coil</keyword>
<dbReference type="InterPro" id="IPR002182">
    <property type="entry name" value="NB-ARC"/>
</dbReference>
<dbReference type="EMBL" id="JAMFTS010000003">
    <property type="protein sequence ID" value="KAJ4770091.1"/>
    <property type="molecule type" value="Genomic_DNA"/>
</dbReference>
<dbReference type="Gene3D" id="1.10.10.10">
    <property type="entry name" value="Winged helix-like DNA-binding domain superfamily/Winged helix DNA-binding domain"/>
    <property type="match status" value="1"/>
</dbReference>
<evidence type="ECO:0000259" key="12">
    <source>
        <dbReference type="Pfam" id="PF23598"/>
    </source>
</evidence>
<feature type="domain" description="Disease resistance protein winged helix" evidence="11">
    <location>
        <begin position="441"/>
        <end position="516"/>
    </location>
</feature>
<keyword evidence="4" id="KW-0547">Nucleotide-binding</keyword>
<dbReference type="PANTHER" id="PTHR36766:SF70">
    <property type="entry name" value="DISEASE RESISTANCE PROTEIN RGA4"/>
    <property type="match status" value="1"/>
</dbReference>
<evidence type="ECO:0000259" key="10">
    <source>
        <dbReference type="Pfam" id="PF18052"/>
    </source>
</evidence>
<comment type="caution">
    <text evidence="14">The sequence shown here is derived from an EMBL/GenBank/DDBJ whole genome shotgun (WGS) entry which is preliminary data.</text>
</comment>
<evidence type="ECO:0000256" key="2">
    <source>
        <dbReference type="ARBA" id="ARBA00022614"/>
    </source>
</evidence>
<organism evidence="14 15">
    <name type="scientific">Rhynchospora pubera</name>
    <dbReference type="NCBI Taxonomy" id="906938"/>
    <lineage>
        <taxon>Eukaryota</taxon>
        <taxon>Viridiplantae</taxon>
        <taxon>Streptophyta</taxon>
        <taxon>Embryophyta</taxon>
        <taxon>Tracheophyta</taxon>
        <taxon>Spermatophyta</taxon>
        <taxon>Magnoliopsida</taxon>
        <taxon>Liliopsida</taxon>
        <taxon>Poales</taxon>
        <taxon>Cyperaceae</taxon>
        <taxon>Cyperoideae</taxon>
        <taxon>Rhynchosporeae</taxon>
        <taxon>Rhynchospora</taxon>
    </lineage>
</organism>
<gene>
    <name evidence="14" type="ORF">LUZ62_054348</name>
</gene>
<dbReference type="GO" id="GO:0051707">
    <property type="term" value="P:response to other organism"/>
    <property type="evidence" value="ECO:0007669"/>
    <property type="project" value="UniProtKB-ARBA"/>
</dbReference>